<comment type="caution">
    <text evidence="1">The sequence shown here is derived from an EMBL/GenBank/DDBJ whole genome shotgun (WGS) entry which is preliminary data.</text>
</comment>
<keyword evidence="2" id="KW-1185">Reference proteome</keyword>
<name>A0ACC0A520_CATRO</name>
<proteinExistence type="predicted"/>
<evidence type="ECO:0000313" key="1">
    <source>
        <dbReference type="EMBL" id="KAI5655567.1"/>
    </source>
</evidence>
<protein>
    <submittedName>
        <fullName evidence="1">Uncharacterized protein</fullName>
    </submittedName>
</protein>
<evidence type="ECO:0000313" key="2">
    <source>
        <dbReference type="Proteomes" id="UP001060085"/>
    </source>
</evidence>
<reference evidence="2" key="1">
    <citation type="journal article" date="2023" name="Nat. Plants">
        <title>Single-cell RNA sequencing provides a high-resolution roadmap for understanding the multicellular compartmentation of specialized metabolism.</title>
        <authorList>
            <person name="Sun S."/>
            <person name="Shen X."/>
            <person name="Li Y."/>
            <person name="Li Y."/>
            <person name="Wang S."/>
            <person name="Li R."/>
            <person name="Zhang H."/>
            <person name="Shen G."/>
            <person name="Guo B."/>
            <person name="Wei J."/>
            <person name="Xu J."/>
            <person name="St-Pierre B."/>
            <person name="Chen S."/>
            <person name="Sun C."/>
        </authorList>
    </citation>
    <scope>NUCLEOTIDE SEQUENCE [LARGE SCALE GENOMIC DNA]</scope>
</reference>
<gene>
    <name evidence="1" type="ORF">M9H77_32754</name>
</gene>
<organism evidence="1 2">
    <name type="scientific">Catharanthus roseus</name>
    <name type="common">Madagascar periwinkle</name>
    <name type="synonym">Vinca rosea</name>
    <dbReference type="NCBI Taxonomy" id="4058"/>
    <lineage>
        <taxon>Eukaryota</taxon>
        <taxon>Viridiplantae</taxon>
        <taxon>Streptophyta</taxon>
        <taxon>Embryophyta</taxon>
        <taxon>Tracheophyta</taxon>
        <taxon>Spermatophyta</taxon>
        <taxon>Magnoliopsida</taxon>
        <taxon>eudicotyledons</taxon>
        <taxon>Gunneridae</taxon>
        <taxon>Pentapetalae</taxon>
        <taxon>asterids</taxon>
        <taxon>lamiids</taxon>
        <taxon>Gentianales</taxon>
        <taxon>Apocynaceae</taxon>
        <taxon>Rauvolfioideae</taxon>
        <taxon>Vinceae</taxon>
        <taxon>Catharanthinae</taxon>
        <taxon>Catharanthus</taxon>
    </lineage>
</organism>
<dbReference type="EMBL" id="CM044707">
    <property type="protein sequence ID" value="KAI5655567.1"/>
    <property type="molecule type" value="Genomic_DNA"/>
</dbReference>
<accession>A0ACC0A520</accession>
<sequence length="502" mass="57255">MELSLSKPLQRKSPPLMLKDHLLDDFSSCSSNGFRSYPRRSQCCTTVRFLVELDLKSKPPKYKKKPPLLPQSPLKPPSLTNSSLSAFQRASKAFINAVKHFPFPSSSSSSKVKLGILPRSFSRKLLKRSFWKKNHHKEIQQWKPIENIMIEKSSPPPPSAFIITAAAVGDSSNSSMSTDSNSKSNSWSDSDFTTSDDSSLKVGEEEEEVAVERKKKRLPKNEIVSSKRVGVTVGGAGDIDSTTSSNSSTDSPNTTTKKQWGNEEKEQFSPVSVLDCPLDDDEDEASSSSSPFHHKLARMEGTRKRLMKKIRRFERLTAELEPVNLVQRIALTESDQESNESPLHYSYEPIIQEDDFVSHMEQLVVEEENQAQEKSLRFLELIKDTMPSITINLNIEKLLLDFYKMEMDPSVKNDMGFMTNKYVNVTYDKLLLRTVQEWLNGQIVEKLLEWNVQKNREAYIRDMECRGEWRNLEKEKEEVALEIEVEVFASLMNEVLDDLLLS</sequence>
<dbReference type="Proteomes" id="UP001060085">
    <property type="component" value="Linkage Group LG07"/>
</dbReference>